<reference evidence="2 3" key="1">
    <citation type="journal article" date="2013" name="Proc. Natl. Acad. Sci. U.S.A.">
        <title>Fine-scale variation in meiotic recombination in Mimulus inferred from population shotgun sequencing.</title>
        <authorList>
            <person name="Hellsten U."/>
            <person name="Wright K.M."/>
            <person name="Jenkins J."/>
            <person name="Shu S."/>
            <person name="Yuan Y."/>
            <person name="Wessler S.R."/>
            <person name="Schmutz J."/>
            <person name="Willis J.H."/>
            <person name="Rokhsar D.S."/>
        </authorList>
    </citation>
    <scope>NUCLEOTIDE SEQUENCE [LARGE SCALE GENOMIC DNA]</scope>
    <source>
        <strain evidence="3">cv. DUN x IM62</strain>
    </source>
</reference>
<dbReference type="eggNOG" id="ENOG502SQ80">
    <property type="taxonomic scope" value="Eukaryota"/>
</dbReference>
<dbReference type="KEGG" id="egt:105964930"/>
<dbReference type="Proteomes" id="UP000030748">
    <property type="component" value="Unassembled WGS sequence"/>
</dbReference>
<evidence type="ECO:0000313" key="2">
    <source>
        <dbReference type="EMBL" id="EYU30894.1"/>
    </source>
</evidence>
<feature type="domain" description="KIB1-4 beta-propeller" evidence="1">
    <location>
        <begin position="9"/>
        <end position="190"/>
    </location>
</feature>
<organism evidence="2 3">
    <name type="scientific">Erythranthe guttata</name>
    <name type="common">Yellow monkey flower</name>
    <name type="synonym">Mimulus guttatus</name>
    <dbReference type="NCBI Taxonomy" id="4155"/>
    <lineage>
        <taxon>Eukaryota</taxon>
        <taxon>Viridiplantae</taxon>
        <taxon>Streptophyta</taxon>
        <taxon>Embryophyta</taxon>
        <taxon>Tracheophyta</taxon>
        <taxon>Spermatophyta</taxon>
        <taxon>Magnoliopsida</taxon>
        <taxon>eudicotyledons</taxon>
        <taxon>Gunneridae</taxon>
        <taxon>Pentapetalae</taxon>
        <taxon>asterids</taxon>
        <taxon>lamiids</taxon>
        <taxon>Lamiales</taxon>
        <taxon>Phrymaceae</taxon>
        <taxon>Erythranthe</taxon>
    </lineage>
</organism>
<dbReference type="AlphaFoldDB" id="A0A022QTH3"/>
<name>A0A022QTH3_ERYGU</name>
<dbReference type="EMBL" id="KI631018">
    <property type="protein sequence ID" value="EYU30894.1"/>
    <property type="molecule type" value="Genomic_DNA"/>
</dbReference>
<proteinExistence type="predicted"/>
<sequence length="223" mass="25483">MSFVYSTKHKLFFCVTQFGHFEAWDLRNPDSPMLTPIDLSVDEENYPIASRSKEELELKKLCRTVKFLVVDQKSGDVFLARRFILEQVDTNGSYVEVNYENSVTGCDLGYPYKTIGFDVHKYDEDNRALRYMDGGSLDGLAFFIGLNHGFALPAAEFPELKPNSIYYTDVLSPPEWIDCIYGGHDLGIFSYQEGTISPCFFPCDVKSITRIMPVPTWFTPSRE</sequence>
<gene>
    <name evidence="2" type="ORF">MIMGU_mgv1a025931mg</name>
</gene>
<dbReference type="PANTHER" id="PTHR44259:SF37">
    <property type="entry name" value="DUF1618 DOMAIN-CONTAINING PROTEIN"/>
    <property type="match status" value="1"/>
</dbReference>
<evidence type="ECO:0000259" key="1">
    <source>
        <dbReference type="Pfam" id="PF03478"/>
    </source>
</evidence>
<protein>
    <recommendedName>
        <fullName evidence="1">KIB1-4 beta-propeller domain-containing protein</fullName>
    </recommendedName>
</protein>
<evidence type="ECO:0000313" key="3">
    <source>
        <dbReference type="Proteomes" id="UP000030748"/>
    </source>
</evidence>
<dbReference type="OrthoDB" id="1523976at2759"/>
<dbReference type="InterPro" id="IPR005174">
    <property type="entry name" value="KIB1-4_b-propeller"/>
</dbReference>
<keyword evidence="3" id="KW-1185">Reference proteome</keyword>
<dbReference type="PANTHER" id="PTHR44259">
    <property type="entry name" value="OS07G0183000 PROTEIN-RELATED"/>
    <property type="match status" value="1"/>
</dbReference>
<accession>A0A022QTH3</accession>
<dbReference type="InterPro" id="IPR050942">
    <property type="entry name" value="F-box_BR-signaling"/>
</dbReference>
<dbReference type="PhylomeDB" id="A0A022QTH3"/>
<dbReference type="Pfam" id="PF03478">
    <property type="entry name" value="Beta-prop_KIB1-4"/>
    <property type="match status" value="1"/>
</dbReference>